<dbReference type="CDD" id="cd00519">
    <property type="entry name" value="Lipase_3"/>
    <property type="match status" value="1"/>
</dbReference>
<evidence type="ECO:0000313" key="7">
    <source>
        <dbReference type="Proteomes" id="UP001629113"/>
    </source>
</evidence>
<evidence type="ECO:0000259" key="5">
    <source>
        <dbReference type="Pfam" id="PF01764"/>
    </source>
</evidence>
<comment type="caution">
    <text evidence="6">The sequence shown here is derived from an EMBL/GenBank/DDBJ whole genome shotgun (WGS) entry which is preliminary data.</text>
</comment>
<dbReference type="InterPro" id="IPR051218">
    <property type="entry name" value="Sec_MonoDiacylglyc_Lipase"/>
</dbReference>
<dbReference type="Pfam" id="PF01764">
    <property type="entry name" value="Lipase_3"/>
    <property type="match status" value="1"/>
</dbReference>
<evidence type="ECO:0000256" key="4">
    <source>
        <dbReference type="SAM" id="MobiDB-lite"/>
    </source>
</evidence>
<dbReference type="EMBL" id="JBFCZG010000007">
    <property type="protein sequence ID" value="KAL3419913.1"/>
    <property type="molecule type" value="Genomic_DNA"/>
</dbReference>
<evidence type="ECO:0000256" key="3">
    <source>
        <dbReference type="ARBA" id="ARBA00048461"/>
    </source>
</evidence>
<keyword evidence="7" id="KW-1185">Reference proteome</keyword>
<dbReference type="Gene3D" id="3.40.50.1820">
    <property type="entry name" value="alpha/beta hydrolase"/>
    <property type="match status" value="1"/>
</dbReference>
<comment type="catalytic activity">
    <reaction evidence="3">
        <text>a monoacylglycerol + H2O = glycerol + a fatty acid + H(+)</text>
        <dbReference type="Rhea" id="RHEA:15245"/>
        <dbReference type="ChEBI" id="CHEBI:15377"/>
        <dbReference type="ChEBI" id="CHEBI:15378"/>
        <dbReference type="ChEBI" id="CHEBI:17408"/>
        <dbReference type="ChEBI" id="CHEBI:17754"/>
        <dbReference type="ChEBI" id="CHEBI:28868"/>
    </reaction>
</comment>
<feature type="compositionally biased region" description="Low complexity" evidence="4">
    <location>
        <begin position="65"/>
        <end position="76"/>
    </location>
</feature>
<reference evidence="6 7" key="1">
    <citation type="submission" date="2024-06" db="EMBL/GenBank/DDBJ databases">
        <title>Complete genome of Phlyctema vagabunda strain 19-DSS-EL-015.</title>
        <authorList>
            <person name="Fiorenzani C."/>
        </authorList>
    </citation>
    <scope>NUCLEOTIDE SEQUENCE [LARGE SCALE GENOMIC DNA]</scope>
    <source>
        <strain evidence="6 7">19-DSS-EL-015</strain>
    </source>
</reference>
<gene>
    <name evidence="6" type="ORF">PVAG01_08412</name>
</gene>
<dbReference type="SUPFAM" id="SSF53474">
    <property type="entry name" value="alpha/beta-Hydrolases"/>
    <property type="match status" value="1"/>
</dbReference>
<name>A0ABR4P9C1_9HELO</name>
<proteinExistence type="inferred from homology"/>
<comment type="similarity">
    <text evidence="1">Belongs to the AB hydrolase superfamily. Lipase family. Class 3 subfamily.</text>
</comment>
<accession>A0ABR4P9C1</accession>
<evidence type="ECO:0000256" key="1">
    <source>
        <dbReference type="ARBA" id="ARBA00043996"/>
    </source>
</evidence>
<dbReference type="PANTHER" id="PTHR45856:SF24">
    <property type="entry name" value="FUNGAL LIPASE-LIKE DOMAIN-CONTAINING PROTEIN"/>
    <property type="match status" value="1"/>
</dbReference>
<feature type="domain" description="Fungal lipase-type" evidence="5">
    <location>
        <begin position="183"/>
        <end position="292"/>
    </location>
</feature>
<evidence type="ECO:0000256" key="2">
    <source>
        <dbReference type="ARBA" id="ARBA00047591"/>
    </source>
</evidence>
<sequence>MSNLPQVEIILHVCPRPLRYQKSAMPRNEKDWNESIGKSIDHLRGSGPMPIAAGSVTASGSALPTSTTESTGSTSNSFAAARAINQARKNLQEVLTQSEDDGEIYYIPEPVSLKYIDKIEQYCNHKLPEDLSKKICLAAQGAKAIHKMDRSSTDTEFFEGSTTSGTKPFAISKHNGNGFKIVVVATRATRGMMDWLLNLNSEFAECHELGHNINCHKGFLSVARNMKLSIEAAIRESISRLERPADVIFTGHSSGAAVAQLLFSLIHGDSLSKLGPNAGQIDCITFGGPPIAFPALPKPSSGLFLDFKNEGDSVTLAQPDYIDSLLKAYLLNPPRKDSFWEIPSPIFLSSGDQILLRDMAEDEPIGDDIEAFSVVQDELKAVIFGNPLRHSMTLYLTRVNLIRDKSKIQANLDACFTNASLGGALS</sequence>
<dbReference type="PANTHER" id="PTHR45856">
    <property type="entry name" value="ALPHA/BETA-HYDROLASES SUPERFAMILY PROTEIN"/>
    <property type="match status" value="1"/>
</dbReference>
<dbReference type="InterPro" id="IPR002921">
    <property type="entry name" value="Fungal_lipase-type"/>
</dbReference>
<feature type="region of interest" description="Disordered" evidence="4">
    <location>
        <begin position="47"/>
        <end position="76"/>
    </location>
</feature>
<organism evidence="6 7">
    <name type="scientific">Phlyctema vagabunda</name>
    <dbReference type="NCBI Taxonomy" id="108571"/>
    <lineage>
        <taxon>Eukaryota</taxon>
        <taxon>Fungi</taxon>
        <taxon>Dikarya</taxon>
        <taxon>Ascomycota</taxon>
        <taxon>Pezizomycotina</taxon>
        <taxon>Leotiomycetes</taxon>
        <taxon>Helotiales</taxon>
        <taxon>Dermateaceae</taxon>
        <taxon>Phlyctema</taxon>
    </lineage>
</organism>
<comment type="catalytic activity">
    <reaction evidence="2">
        <text>a diacylglycerol + H2O = a monoacylglycerol + a fatty acid + H(+)</text>
        <dbReference type="Rhea" id="RHEA:32731"/>
        <dbReference type="ChEBI" id="CHEBI:15377"/>
        <dbReference type="ChEBI" id="CHEBI:15378"/>
        <dbReference type="ChEBI" id="CHEBI:17408"/>
        <dbReference type="ChEBI" id="CHEBI:18035"/>
        <dbReference type="ChEBI" id="CHEBI:28868"/>
    </reaction>
</comment>
<dbReference type="Proteomes" id="UP001629113">
    <property type="component" value="Unassembled WGS sequence"/>
</dbReference>
<protein>
    <submittedName>
        <fullName evidence="6">Lipase class 3</fullName>
    </submittedName>
</protein>
<evidence type="ECO:0000313" key="6">
    <source>
        <dbReference type="EMBL" id="KAL3419913.1"/>
    </source>
</evidence>
<dbReference type="InterPro" id="IPR029058">
    <property type="entry name" value="AB_hydrolase_fold"/>
</dbReference>